<proteinExistence type="predicted"/>
<keyword evidence="4" id="KW-1185">Reference proteome</keyword>
<evidence type="ECO:0000313" key="3">
    <source>
        <dbReference type="EMBL" id="SDO79781.1"/>
    </source>
</evidence>
<feature type="transmembrane region" description="Helical" evidence="1">
    <location>
        <begin position="25"/>
        <end position="43"/>
    </location>
</feature>
<evidence type="ECO:0000313" key="4">
    <source>
        <dbReference type="Proteomes" id="UP000199073"/>
    </source>
</evidence>
<evidence type="ECO:0000256" key="1">
    <source>
        <dbReference type="SAM" id="Phobius"/>
    </source>
</evidence>
<keyword evidence="1" id="KW-0812">Transmembrane</keyword>
<dbReference type="EMBL" id="FNJI01000006">
    <property type="protein sequence ID" value="SDO79781.1"/>
    <property type="molecule type" value="Genomic_DNA"/>
</dbReference>
<name>A0A1H0MHE8_9BACT</name>
<evidence type="ECO:0000259" key="2">
    <source>
        <dbReference type="Pfam" id="PF09990"/>
    </source>
</evidence>
<sequence length="140" mass="15526">MVESLYSLLEKIGITHPLHPMLTHAPMGMIIGMVVFSFLALFWRNGTLDRSAYHCSILAFISVFPVIVAGLLDWVHLQSAEWNIFIIVKMILAVVLTVLLGLSIKLKRNDSSRRKMFLIYLACLLCAGGLGFSGGELVYG</sequence>
<feature type="transmembrane region" description="Helical" evidence="1">
    <location>
        <begin position="55"/>
        <end position="76"/>
    </location>
</feature>
<gene>
    <name evidence="3" type="ORF">SAMN05660330_01050</name>
</gene>
<dbReference type="Pfam" id="PF09990">
    <property type="entry name" value="DUF2231"/>
    <property type="match status" value="1"/>
</dbReference>
<feature type="transmembrane region" description="Helical" evidence="1">
    <location>
        <begin position="116"/>
        <end position="135"/>
    </location>
</feature>
<organism evidence="3 4">
    <name type="scientific">Desulforhopalus singaporensis</name>
    <dbReference type="NCBI Taxonomy" id="91360"/>
    <lineage>
        <taxon>Bacteria</taxon>
        <taxon>Pseudomonadati</taxon>
        <taxon>Thermodesulfobacteriota</taxon>
        <taxon>Desulfobulbia</taxon>
        <taxon>Desulfobulbales</taxon>
        <taxon>Desulfocapsaceae</taxon>
        <taxon>Desulforhopalus</taxon>
    </lineage>
</organism>
<dbReference type="RefSeq" id="WP_092220501.1">
    <property type="nucleotide sequence ID" value="NZ_FNJI01000006.1"/>
</dbReference>
<dbReference type="Proteomes" id="UP000199073">
    <property type="component" value="Unassembled WGS sequence"/>
</dbReference>
<feature type="domain" description="DUF2231" evidence="2">
    <location>
        <begin position="16"/>
        <end position="139"/>
    </location>
</feature>
<keyword evidence="1" id="KW-0472">Membrane</keyword>
<dbReference type="STRING" id="91360.SAMN05660330_01050"/>
<feature type="transmembrane region" description="Helical" evidence="1">
    <location>
        <begin position="82"/>
        <end position="104"/>
    </location>
</feature>
<keyword evidence="1" id="KW-1133">Transmembrane helix</keyword>
<dbReference type="AlphaFoldDB" id="A0A1H0MHE8"/>
<dbReference type="InterPro" id="IPR019251">
    <property type="entry name" value="DUF2231_TM"/>
</dbReference>
<reference evidence="3 4" key="1">
    <citation type="submission" date="2016-10" db="EMBL/GenBank/DDBJ databases">
        <authorList>
            <person name="de Groot N.N."/>
        </authorList>
    </citation>
    <scope>NUCLEOTIDE SEQUENCE [LARGE SCALE GENOMIC DNA]</scope>
    <source>
        <strain evidence="3 4">DSM 12130</strain>
    </source>
</reference>
<dbReference type="OrthoDB" id="5431724at2"/>
<accession>A0A1H0MHE8</accession>
<protein>
    <submittedName>
        <fullName evidence="3">Uncharacterized membrane protein</fullName>
    </submittedName>
</protein>